<dbReference type="PROSITE" id="PS51419">
    <property type="entry name" value="RAB"/>
    <property type="match status" value="1"/>
</dbReference>
<evidence type="ECO:0000313" key="4">
    <source>
        <dbReference type="EMBL" id="GIY76439.1"/>
    </source>
</evidence>
<evidence type="ECO:0000256" key="3">
    <source>
        <dbReference type="SAM" id="MobiDB-lite"/>
    </source>
</evidence>
<dbReference type="InterPro" id="IPR051641">
    <property type="entry name" value="RGK_GTP-binding_reg"/>
</dbReference>
<comment type="similarity">
    <text evidence="1">Belongs to the small GTPase superfamily. RGK family.</text>
</comment>
<dbReference type="SMART" id="SM00175">
    <property type="entry name" value="RAB"/>
    <property type="match status" value="1"/>
</dbReference>
<dbReference type="EMBL" id="BPLQ01014009">
    <property type="protein sequence ID" value="GIY76439.1"/>
    <property type="molecule type" value="Genomic_DNA"/>
</dbReference>
<proteinExistence type="inferred from homology"/>
<keyword evidence="5" id="KW-1185">Reference proteome</keyword>
<evidence type="ECO:0000256" key="2">
    <source>
        <dbReference type="ARBA" id="ARBA00022553"/>
    </source>
</evidence>
<dbReference type="Pfam" id="PF00071">
    <property type="entry name" value="Ras"/>
    <property type="match status" value="1"/>
</dbReference>
<dbReference type="GO" id="GO:0005246">
    <property type="term" value="F:calcium channel regulator activity"/>
    <property type="evidence" value="ECO:0007669"/>
    <property type="project" value="TreeGrafter"/>
</dbReference>
<dbReference type="SUPFAM" id="SSF52540">
    <property type="entry name" value="P-loop containing nucleoside triphosphate hydrolases"/>
    <property type="match status" value="1"/>
</dbReference>
<dbReference type="InterPro" id="IPR027417">
    <property type="entry name" value="P-loop_NTPase"/>
</dbReference>
<sequence>MTPMSDFRKMSLLPDIQSVFRSQSDTSYESLASVMRDNRGRRHSEWPNKEDRKMVLRPLQLNEGEHKDYNGLLYRRLSRASPKIQPMSQPVMTISEPKNGVSRSYSVKSVKKMAERQRHRGSSIPSEGSHCGVKVKERTVSNRSLPLPGDESEYFRLRNFSVTSKGVINRGDSFRSRSNSNVPGLGEEEEEEGTANLQVTTDQLTEPSPLRDEETSVEIQKKAYKVLLVGASGVGKSAMWKQFLTSEYICDDDFTIDREIDKMITVILNNEESQMEFEEETLQHENAYAPKPDGQEPDAYVIVYSVSDRKSFSQARHLLSQVERHIDSKAVILVANKTDLARLRVVSTEEGKSLAKDRGCKFIETSVAINHQVDELLVGTLSQIRIKAKVADKLKKKRDSHGRRSSIYSSGIKASGVLKRILRKACMKSKSCDNLHVL</sequence>
<feature type="region of interest" description="Disordered" evidence="3">
    <location>
        <begin position="169"/>
        <end position="196"/>
    </location>
</feature>
<gene>
    <name evidence="4" type="primary">RRAD</name>
    <name evidence="4" type="ORF">CDAR_124701</name>
</gene>
<reference evidence="4 5" key="1">
    <citation type="submission" date="2021-06" db="EMBL/GenBank/DDBJ databases">
        <title>Caerostris darwini draft genome.</title>
        <authorList>
            <person name="Kono N."/>
            <person name="Arakawa K."/>
        </authorList>
    </citation>
    <scope>NUCLEOTIDE SEQUENCE [LARGE SCALE GENOMIC DNA]</scope>
</reference>
<dbReference type="AlphaFoldDB" id="A0AAV4W3G7"/>
<dbReference type="InterPro" id="IPR001806">
    <property type="entry name" value="Small_GTPase"/>
</dbReference>
<dbReference type="PROSITE" id="PS51421">
    <property type="entry name" value="RAS"/>
    <property type="match status" value="1"/>
</dbReference>
<comment type="caution">
    <text evidence="4">The sequence shown here is derived from an EMBL/GenBank/DDBJ whole genome shotgun (WGS) entry which is preliminary data.</text>
</comment>
<organism evidence="4 5">
    <name type="scientific">Caerostris darwini</name>
    <dbReference type="NCBI Taxonomy" id="1538125"/>
    <lineage>
        <taxon>Eukaryota</taxon>
        <taxon>Metazoa</taxon>
        <taxon>Ecdysozoa</taxon>
        <taxon>Arthropoda</taxon>
        <taxon>Chelicerata</taxon>
        <taxon>Arachnida</taxon>
        <taxon>Araneae</taxon>
        <taxon>Araneomorphae</taxon>
        <taxon>Entelegynae</taxon>
        <taxon>Araneoidea</taxon>
        <taxon>Araneidae</taxon>
        <taxon>Caerostris</taxon>
    </lineage>
</organism>
<name>A0AAV4W3G7_9ARAC</name>
<evidence type="ECO:0000313" key="5">
    <source>
        <dbReference type="Proteomes" id="UP001054837"/>
    </source>
</evidence>
<protein>
    <submittedName>
        <fullName evidence="4">GTP-binding protein RAD</fullName>
    </submittedName>
</protein>
<dbReference type="PANTHER" id="PTHR45775">
    <property type="entry name" value="RAD, GEM/KIR FAMILY MEMBER 2, ISOFORM C"/>
    <property type="match status" value="1"/>
</dbReference>
<dbReference type="PRINTS" id="PR00449">
    <property type="entry name" value="RASTRNSFRMNG"/>
</dbReference>
<dbReference type="Proteomes" id="UP001054837">
    <property type="component" value="Unassembled WGS sequence"/>
</dbReference>
<dbReference type="SMART" id="SM00173">
    <property type="entry name" value="RAS"/>
    <property type="match status" value="1"/>
</dbReference>
<dbReference type="GO" id="GO:0005886">
    <property type="term" value="C:plasma membrane"/>
    <property type="evidence" value="ECO:0007669"/>
    <property type="project" value="TreeGrafter"/>
</dbReference>
<evidence type="ECO:0000256" key="1">
    <source>
        <dbReference type="ARBA" id="ARBA00008846"/>
    </source>
</evidence>
<dbReference type="GO" id="GO:0003924">
    <property type="term" value="F:GTPase activity"/>
    <property type="evidence" value="ECO:0007669"/>
    <property type="project" value="InterPro"/>
</dbReference>
<dbReference type="PANTHER" id="PTHR45775:SF6">
    <property type="entry name" value="RAD, GEM_KIR FAMILY MEMBER 2, ISOFORM C"/>
    <property type="match status" value="1"/>
</dbReference>
<dbReference type="GO" id="GO:0005525">
    <property type="term" value="F:GTP binding"/>
    <property type="evidence" value="ECO:0007669"/>
    <property type="project" value="InterPro"/>
</dbReference>
<keyword evidence="2" id="KW-0597">Phosphoprotein</keyword>
<dbReference type="Gene3D" id="3.40.50.300">
    <property type="entry name" value="P-loop containing nucleotide triphosphate hydrolases"/>
    <property type="match status" value="1"/>
</dbReference>
<accession>A0AAV4W3G7</accession>